<evidence type="ECO:0000313" key="6">
    <source>
        <dbReference type="EMBL" id="TYA92106.1"/>
    </source>
</evidence>
<dbReference type="InterPro" id="IPR036249">
    <property type="entry name" value="Thioredoxin-like_sf"/>
</dbReference>
<evidence type="ECO:0000256" key="4">
    <source>
        <dbReference type="SAM" id="SignalP"/>
    </source>
</evidence>
<reference evidence="6 7" key="1">
    <citation type="submission" date="2019-08" db="EMBL/GenBank/DDBJ databases">
        <title>Seonamhaeicola sediminis sp. nov., isolated from marine sediment.</title>
        <authorList>
            <person name="Cao W.R."/>
        </authorList>
    </citation>
    <scope>NUCLEOTIDE SEQUENCE [LARGE SCALE GENOMIC DNA]</scope>
    <source>
        <strain evidence="6 7">B011</strain>
    </source>
</reference>
<dbReference type="InterPro" id="IPR013740">
    <property type="entry name" value="Redoxin"/>
</dbReference>
<dbReference type="PROSITE" id="PS00194">
    <property type="entry name" value="THIOREDOXIN_1"/>
    <property type="match status" value="1"/>
</dbReference>
<dbReference type="GO" id="GO:0016491">
    <property type="term" value="F:oxidoreductase activity"/>
    <property type="evidence" value="ECO:0007669"/>
    <property type="project" value="InterPro"/>
</dbReference>
<comment type="caution">
    <text evidence="6">The sequence shown here is derived from an EMBL/GenBank/DDBJ whole genome shotgun (WGS) entry which is preliminary data.</text>
</comment>
<evidence type="ECO:0000313" key="7">
    <source>
        <dbReference type="Proteomes" id="UP000323930"/>
    </source>
</evidence>
<dbReference type="GO" id="GO:0017004">
    <property type="term" value="P:cytochrome complex assembly"/>
    <property type="evidence" value="ECO:0007669"/>
    <property type="project" value="UniProtKB-KW"/>
</dbReference>
<keyword evidence="2" id="KW-0201">Cytochrome c-type biogenesis</keyword>
<dbReference type="EMBL" id="VSDQ01000163">
    <property type="protein sequence ID" value="TYA92106.1"/>
    <property type="molecule type" value="Genomic_DNA"/>
</dbReference>
<keyword evidence="4" id="KW-0732">Signal</keyword>
<organism evidence="6 7">
    <name type="scientific">Seonamhaeicola marinus</name>
    <dbReference type="NCBI Taxonomy" id="1912246"/>
    <lineage>
        <taxon>Bacteria</taxon>
        <taxon>Pseudomonadati</taxon>
        <taxon>Bacteroidota</taxon>
        <taxon>Flavobacteriia</taxon>
        <taxon>Flavobacteriales</taxon>
        <taxon>Flavobacteriaceae</taxon>
    </lineage>
</organism>
<dbReference type="PROSITE" id="PS51352">
    <property type="entry name" value="THIOREDOXIN_2"/>
    <property type="match status" value="1"/>
</dbReference>
<dbReference type="AlphaFoldDB" id="A0A5D0J954"/>
<dbReference type="GO" id="GO:0030313">
    <property type="term" value="C:cell envelope"/>
    <property type="evidence" value="ECO:0007669"/>
    <property type="project" value="UniProtKB-SubCell"/>
</dbReference>
<dbReference type="Gene3D" id="3.40.30.10">
    <property type="entry name" value="Glutaredoxin"/>
    <property type="match status" value="1"/>
</dbReference>
<keyword evidence="3" id="KW-0676">Redox-active center</keyword>
<dbReference type="InterPro" id="IPR050553">
    <property type="entry name" value="Thioredoxin_ResA/DsbE_sf"/>
</dbReference>
<protein>
    <submittedName>
        <fullName evidence="6">TlpA family protein disulfide reductase</fullName>
    </submittedName>
</protein>
<gene>
    <name evidence="6" type="ORF">FUA24_01350</name>
</gene>
<dbReference type="PANTHER" id="PTHR42852">
    <property type="entry name" value="THIOL:DISULFIDE INTERCHANGE PROTEIN DSBE"/>
    <property type="match status" value="1"/>
</dbReference>
<evidence type="ECO:0000256" key="1">
    <source>
        <dbReference type="ARBA" id="ARBA00004196"/>
    </source>
</evidence>
<feature type="chain" id="PRO_5022924749" evidence="4">
    <location>
        <begin position="21"/>
        <end position="262"/>
    </location>
</feature>
<proteinExistence type="predicted"/>
<comment type="subcellular location">
    <subcellularLocation>
        <location evidence="1">Cell envelope</location>
    </subcellularLocation>
</comment>
<dbReference type="InterPro" id="IPR017937">
    <property type="entry name" value="Thioredoxin_CS"/>
</dbReference>
<dbReference type="SUPFAM" id="SSF52833">
    <property type="entry name" value="Thioredoxin-like"/>
    <property type="match status" value="1"/>
</dbReference>
<dbReference type="Pfam" id="PF08534">
    <property type="entry name" value="Redoxin"/>
    <property type="match status" value="1"/>
</dbReference>
<keyword evidence="7" id="KW-1185">Reference proteome</keyword>
<evidence type="ECO:0000256" key="3">
    <source>
        <dbReference type="ARBA" id="ARBA00023284"/>
    </source>
</evidence>
<evidence type="ECO:0000256" key="2">
    <source>
        <dbReference type="ARBA" id="ARBA00022748"/>
    </source>
</evidence>
<dbReference type="PANTHER" id="PTHR42852:SF13">
    <property type="entry name" value="PROTEIN DIPZ"/>
    <property type="match status" value="1"/>
</dbReference>
<dbReference type="InterPro" id="IPR013766">
    <property type="entry name" value="Thioredoxin_domain"/>
</dbReference>
<accession>A0A5D0J954</accession>
<sequence length="262" mass="30069">MKYLQVFIFLMVLYGMNAFAQEQNFKKPEYVIVVDNGKIISKDTLMAYGEKGYIGAMHKGVSEKKRDSLHAKFGDIIGDKEFIFLIKLRTEEERAEQKRIAPRHPIEKKAVAKEFLLTLNDPAKNFSVTMLNGEEITLEKLKGKVVLVNFWATWCAPCLMEFSEIPEKILKPFGAKDFVFVPIAIGQKKETVSKKMEQLKKYGVNFNVGYDTNAEIWHQYAKGSIPKNFLIDKNGTIRYVSKGYSEETFNKLVSEIEKLISE</sequence>
<dbReference type="Proteomes" id="UP000323930">
    <property type="component" value="Unassembled WGS sequence"/>
</dbReference>
<dbReference type="OrthoDB" id="9815205at2"/>
<dbReference type="CDD" id="cd02966">
    <property type="entry name" value="TlpA_like_family"/>
    <property type="match status" value="1"/>
</dbReference>
<evidence type="ECO:0000259" key="5">
    <source>
        <dbReference type="PROSITE" id="PS51352"/>
    </source>
</evidence>
<dbReference type="RefSeq" id="WP_148539712.1">
    <property type="nucleotide sequence ID" value="NZ_VSDQ01000163.1"/>
</dbReference>
<feature type="signal peptide" evidence="4">
    <location>
        <begin position="1"/>
        <end position="20"/>
    </location>
</feature>
<name>A0A5D0J954_9FLAO</name>
<feature type="domain" description="Thioredoxin" evidence="5">
    <location>
        <begin position="117"/>
        <end position="261"/>
    </location>
</feature>